<evidence type="ECO:0000313" key="22">
    <source>
        <dbReference type="Proteomes" id="UP000292787"/>
    </source>
</evidence>
<dbReference type="GO" id="GO:0005886">
    <property type="term" value="C:plasma membrane"/>
    <property type="evidence" value="ECO:0007669"/>
    <property type="project" value="UniProtKB-SubCell"/>
</dbReference>
<feature type="transmembrane region" description="Helical" evidence="8">
    <location>
        <begin position="179"/>
        <end position="200"/>
    </location>
</feature>
<keyword evidence="4" id="KW-1003">Cell membrane</keyword>
<feature type="transmembrane region" description="Helical" evidence="8">
    <location>
        <begin position="673"/>
        <end position="691"/>
    </location>
</feature>
<evidence type="ECO:0000256" key="5">
    <source>
        <dbReference type="ARBA" id="ARBA00022692"/>
    </source>
</evidence>
<evidence type="ECO:0000313" key="23">
    <source>
        <dbReference type="Proteomes" id="UP000292932"/>
    </source>
</evidence>
<dbReference type="Proteomes" id="UP000292932">
    <property type="component" value="Unassembled WGS sequence"/>
</dbReference>
<feature type="domain" description="CstA N-terminal" evidence="9">
    <location>
        <begin position="518"/>
        <end position="691"/>
    </location>
</feature>
<proteinExistence type="inferred from homology"/>
<dbReference type="GO" id="GO:0009267">
    <property type="term" value="P:cellular response to starvation"/>
    <property type="evidence" value="ECO:0007669"/>
    <property type="project" value="InterPro"/>
</dbReference>
<feature type="transmembrane region" description="Helical" evidence="8">
    <location>
        <begin position="737"/>
        <end position="759"/>
    </location>
</feature>
<evidence type="ECO:0000256" key="1">
    <source>
        <dbReference type="ARBA" id="ARBA00004651"/>
    </source>
</evidence>
<evidence type="ECO:0000313" key="20">
    <source>
        <dbReference type="Proteomes" id="UP000292729"/>
    </source>
</evidence>
<gene>
    <name evidence="10" type="primary">cstA</name>
    <name evidence="10" type="ORF">MCC00316_04100</name>
    <name evidence="11" type="ORF">MCC10008_0709</name>
    <name evidence="12" type="ORF">MCC10044_0779</name>
    <name evidence="13" type="ORF">MCC10076_0801</name>
    <name evidence="14" type="ORF">MCC10096_0775</name>
    <name evidence="15" type="ORF">MCC10102_0808</name>
    <name evidence="16" type="ORF">MCC10116_0805</name>
    <name evidence="17" type="ORF">MCC10119_0885</name>
</gene>
<dbReference type="EMBL" id="SHTF01000009">
    <property type="protein sequence ID" value="TCF64750.1"/>
    <property type="molecule type" value="Genomic_DNA"/>
</dbReference>
<dbReference type="InterPro" id="IPR051605">
    <property type="entry name" value="CstA"/>
</dbReference>
<feature type="transmembrane region" description="Helical" evidence="8">
    <location>
        <begin position="423"/>
        <end position="446"/>
    </location>
</feature>
<dbReference type="Proteomes" id="UP000292692">
    <property type="component" value="Unassembled WGS sequence"/>
</dbReference>
<dbReference type="PANTHER" id="PTHR30252:SF3">
    <property type="entry name" value="PYRUVATE_PROTON SYMPORTER BTST"/>
    <property type="match status" value="1"/>
</dbReference>
<dbReference type="EMBL" id="SHTI01000015">
    <property type="protein sequence ID" value="TCF70875.1"/>
    <property type="molecule type" value="Genomic_DNA"/>
</dbReference>
<evidence type="ECO:0000256" key="4">
    <source>
        <dbReference type="ARBA" id="ARBA00022475"/>
    </source>
</evidence>
<evidence type="ECO:0000313" key="24">
    <source>
        <dbReference type="Proteomes" id="UP000293319"/>
    </source>
</evidence>
<organism evidence="17 20">
    <name type="scientific">Bifidobacterium longum subsp. longum</name>
    <dbReference type="NCBI Taxonomy" id="1679"/>
    <lineage>
        <taxon>Bacteria</taxon>
        <taxon>Bacillati</taxon>
        <taxon>Actinomycetota</taxon>
        <taxon>Actinomycetes</taxon>
        <taxon>Bifidobacteriales</taxon>
        <taxon>Bifidobacteriaceae</taxon>
        <taxon>Bifidobacterium</taxon>
    </lineage>
</organism>
<feature type="domain" description="CstA N-terminal" evidence="9">
    <location>
        <begin position="93"/>
        <end position="474"/>
    </location>
</feature>
<feature type="transmembrane region" description="Helical" evidence="8">
    <location>
        <begin position="92"/>
        <end position="112"/>
    </location>
</feature>
<keyword evidence="5 8" id="KW-0812">Transmembrane</keyword>
<accession>A0A0M0VMM2</accession>
<evidence type="ECO:0000313" key="17">
    <source>
        <dbReference type="EMBL" id="TCF70875.1"/>
    </source>
</evidence>
<feature type="transmembrane region" description="Helical" evidence="8">
    <location>
        <begin position="221"/>
        <end position="243"/>
    </location>
</feature>
<feature type="transmembrane region" description="Helical" evidence="8">
    <location>
        <begin position="67"/>
        <end position="86"/>
    </location>
</feature>
<keyword evidence="3" id="KW-0813">Transport</keyword>
<sequence length="816" mass="87555">MKRTFPAKVIEEEQRVIMTTAAAQAPAPGKLEFKDDYTPDEAERVIRNSKGLPVGVRPKMVWTWKKALLWAAIAIVCACGWAILAVSRGERISAIWFLVVALSSYAIAYRFYAYYIQIKIMRTDDANATPAERVHDGANFERTDRRVLFGQHFAGISGAGPLVGPILAAQMGYLPSTLWIILGVIFAGAVQDMLVLWISAKRRGRSLGQMATDEMGKFGGMILSIFLVVMTAIAMAFLALVAIKAMAASPWAVFSIGMTIPIALIMGCYQRFLRPGRVIETTLLGFVLLVLDIVAGGWIASIPAVAAVFTLDAKQLVIALVIYSFAAAALPHWLLVTPRDYLSTLMKIGTLVLLVIGIIIANPSVKVPGLTELASTSTGPTFSGNLFPFLFITIACGALSGFHGAVSSGLTPKAVEKENQIRMIGYGSMLVESFTAVIALIAAITISQGVYFSTNMSAAQITAASGVSISATSTPGEQADAAVKAVESMKVSDIEGNQMQVTWDSVDENGAAKTYEGAAALEQAAADIGETSIVSRTGGATTFAMGMANFLKSYLGGHDSMAFWYHFAIMFEALFILTTVDNGTRVARYQIGEMLGNVRKLKKFADPTWKPGNIITTLIATALWGGLLWMGVSDANGGINAMVPIFGISNQLLAAACFVLITVCVAKMGYWKHLWIPVVPLVWDIAVTFTADFQKIFGPLSYFTTASKYQAQIDSGELTGEALTNAKAALSNAYLDGVLSVFFLVMMGVFVVVGIVVVARTFAAGKYGAETTSEEPFVESQWFAPSSLVATALEKKVQREYSAKLHELVRNGQVAA</sequence>
<reference evidence="10" key="3">
    <citation type="journal article" date="2021" name="Appl. Environ. Microbiol.">
        <title>Novel 3-O-alpha-d-Galactosyl-alpha-l-Arabinofuranosidase for the Assimilation of Gum Arabic Arabinogalactan Protein in Bifidobacterium longum subsp. longum.</title>
        <authorList>
            <person name="Sasaki Y."/>
            <person name="Horigome A."/>
            <person name="Odamaki T."/>
            <person name="Xiao J.Z."/>
            <person name="Ishiwata A."/>
            <person name="Ito Y."/>
            <person name="Kitahara K."/>
            <person name="Fujita K."/>
        </authorList>
    </citation>
    <scope>NUCLEOTIDE SEQUENCE</scope>
    <source>
        <strain evidence="10">MCC00316</strain>
    </source>
</reference>
<reference evidence="17" key="2">
    <citation type="submission" date="2019-02" db="EMBL/GenBank/DDBJ databases">
        <authorList>
            <person name="Odamaki T."/>
        </authorList>
    </citation>
    <scope>NUCLEOTIDE SEQUENCE</scope>
    <source>
        <strain evidence="11">MCC10008</strain>
        <strain evidence="12">MCC10044</strain>
        <strain evidence="13">MCC10076</strain>
        <strain evidence="14">MCC10096</strain>
        <strain evidence="15">MCC10102</strain>
        <strain evidence="16">MCC10116</strain>
        <strain evidence="17">MCC10119</strain>
    </source>
</reference>
<reference evidence="18 19" key="1">
    <citation type="journal article" date="2018" name="Sci. Rep.">
        <title>Genomic diversity and distribution of Bifidobacterium longum subsp. longum across the human lifespan.</title>
        <authorList>
            <person name="Odamaki T."/>
            <person name="Bottacini F."/>
            <person name="Kato K."/>
            <person name="Mitsuyama E."/>
            <person name="Yoshida K."/>
            <person name="Horigome A."/>
            <person name="Xiao J.Z."/>
            <person name="van Sinderen D."/>
        </authorList>
    </citation>
    <scope>NUCLEOTIDE SEQUENCE [LARGE SCALE GENOMIC DNA]</scope>
    <source>
        <strain evidence="11 18">MCC10008</strain>
        <strain evidence="12 24">MCC10044</strain>
        <strain evidence="13 21">MCC10076</strain>
        <strain evidence="14 23">MCC10096</strain>
        <strain evidence="15 19">MCC10102</strain>
        <strain evidence="16 22">MCC10116</strain>
        <strain evidence="17 20">MCC10119</strain>
    </source>
</reference>
<evidence type="ECO:0000313" key="11">
    <source>
        <dbReference type="EMBL" id="TCD84129.1"/>
    </source>
</evidence>
<dbReference type="Proteomes" id="UP000292751">
    <property type="component" value="Unassembled WGS sequence"/>
</dbReference>
<evidence type="ECO:0000313" key="16">
    <source>
        <dbReference type="EMBL" id="TCF64750.1"/>
    </source>
</evidence>
<dbReference type="EMBL" id="SHSV01000013">
    <property type="protein sequence ID" value="TCF46480.1"/>
    <property type="molecule type" value="Genomic_DNA"/>
</dbReference>
<protein>
    <submittedName>
        <fullName evidence="17">Carbon starvation protein A</fullName>
    </submittedName>
</protein>
<dbReference type="EMBL" id="SHPR01000018">
    <property type="protein sequence ID" value="TCD84129.1"/>
    <property type="molecule type" value="Genomic_DNA"/>
</dbReference>
<dbReference type="Proteomes" id="UP000292787">
    <property type="component" value="Unassembled WGS sequence"/>
</dbReference>
<feature type="transmembrane region" description="Helical" evidence="8">
    <location>
        <begin position="562"/>
        <end position="580"/>
    </location>
</feature>
<dbReference type="Proteomes" id="UP000292241">
    <property type="component" value="Unassembled WGS sequence"/>
</dbReference>
<feature type="transmembrane region" description="Helical" evidence="8">
    <location>
        <begin position="348"/>
        <end position="365"/>
    </location>
</feature>
<comment type="similarity">
    <text evidence="2">Belongs to the peptide transporter carbon starvation (CstA) (TC 2.A.114) family.</text>
</comment>
<comment type="subcellular location">
    <subcellularLocation>
        <location evidence="1">Cell membrane</location>
        <topology evidence="1">Multi-pass membrane protein</topology>
    </subcellularLocation>
</comment>
<evidence type="ECO:0000313" key="10">
    <source>
        <dbReference type="EMBL" id="GHM72120.1"/>
    </source>
</evidence>
<keyword evidence="7 8" id="KW-0472">Membrane</keyword>
<dbReference type="EMBL" id="BNHC01000002">
    <property type="protein sequence ID" value="GHM72120.1"/>
    <property type="molecule type" value="Genomic_DNA"/>
</dbReference>
<feature type="transmembrane region" description="Helical" evidence="8">
    <location>
        <begin position="644"/>
        <end position="666"/>
    </location>
</feature>
<evidence type="ECO:0000313" key="19">
    <source>
        <dbReference type="Proteomes" id="UP000292692"/>
    </source>
</evidence>
<feature type="transmembrane region" description="Helical" evidence="8">
    <location>
        <begin position="281"/>
        <end position="309"/>
    </location>
</feature>
<evidence type="ECO:0000313" key="18">
    <source>
        <dbReference type="Proteomes" id="UP000292241"/>
    </source>
</evidence>
<feature type="transmembrane region" description="Helical" evidence="8">
    <location>
        <begin position="315"/>
        <end position="336"/>
    </location>
</feature>
<dbReference type="EMBL" id="SHSP01000007">
    <property type="protein sequence ID" value="TCF32692.1"/>
    <property type="molecule type" value="Genomic_DNA"/>
</dbReference>
<dbReference type="Proteomes" id="UP000293319">
    <property type="component" value="Unassembled WGS sequence"/>
</dbReference>
<evidence type="ECO:0000313" key="21">
    <source>
        <dbReference type="Proteomes" id="UP000292751"/>
    </source>
</evidence>
<dbReference type="PANTHER" id="PTHR30252">
    <property type="entry name" value="INNER MEMBRANE PEPTIDE TRANSPORTER"/>
    <property type="match status" value="1"/>
</dbReference>
<feature type="transmembrane region" description="Helical" evidence="8">
    <location>
        <begin position="612"/>
        <end position="632"/>
    </location>
</feature>
<evidence type="ECO:0000313" key="13">
    <source>
        <dbReference type="EMBL" id="TCE99210.1"/>
    </source>
</evidence>
<dbReference type="EMBL" id="SHQV01000010">
    <property type="protein sequence ID" value="TCE45040.1"/>
    <property type="molecule type" value="Genomic_DNA"/>
</dbReference>
<evidence type="ECO:0000256" key="2">
    <source>
        <dbReference type="ARBA" id="ARBA00007755"/>
    </source>
</evidence>
<dbReference type="Proteomes" id="UP000663812">
    <property type="component" value="Unassembled WGS sequence"/>
</dbReference>
<evidence type="ECO:0000256" key="8">
    <source>
        <dbReference type="SAM" id="Phobius"/>
    </source>
</evidence>
<dbReference type="Pfam" id="PF02554">
    <property type="entry name" value="CstA"/>
    <property type="match status" value="2"/>
</dbReference>
<dbReference type="EMBL" id="SHRX01000012">
    <property type="protein sequence ID" value="TCE99210.1"/>
    <property type="molecule type" value="Genomic_DNA"/>
</dbReference>
<dbReference type="Proteomes" id="UP000292729">
    <property type="component" value="Unassembled WGS sequence"/>
</dbReference>
<evidence type="ECO:0000259" key="9">
    <source>
        <dbReference type="Pfam" id="PF02554"/>
    </source>
</evidence>
<evidence type="ECO:0000256" key="6">
    <source>
        <dbReference type="ARBA" id="ARBA00022989"/>
    </source>
</evidence>
<feature type="transmembrane region" description="Helical" evidence="8">
    <location>
        <begin position="385"/>
        <end position="411"/>
    </location>
</feature>
<dbReference type="AlphaFoldDB" id="A0A0M0VMM2"/>
<evidence type="ECO:0000313" key="15">
    <source>
        <dbReference type="EMBL" id="TCF46480.1"/>
    </source>
</evidence>
<name>A0A0M0VMM2_BIFLL</name>
<feature type="transmembrane region" description="Helical" evidence="8">
    <location>
        <begin position="249"/>
        <end position="269"/>
    </location>
</feature>
<evidence type="ECO:0000313" key="14">
    <source>
        <dbReference type="EMBL" id="TCF32692.1"/>
    </source>
</evidence>
<evidence type="ECO:0000313" key="12">
    <source>
        <dbReference type="EMBL" id="TCE45040.1"/>
    </source>
</evidence>
<feature type="transmembrane region" description="Helical" evidence="8">
    <location>
        <begin position="152"/>
        <end position="173"/>
    </location>
</feature>
<evidence type="ECO:0000256" key="7">
    <source>
        <dbReference type="ARBA" id="ARBA00023136"/>
    </source>
</evidence>
<comment type="caution">
    <text evidence="17">The sequence shown here is derived from an EMBL/GenBank/DDBJ whole genome shotgun (WGS) entry which is preliminary data.</text>
</comment>
<keyword evidence="6 8" id="KW-1133">Transmembrane helix</keyword>
<evidence type="ECO:0000256" key="3">
    <source>
        <dbReference type="ARBA" id="ARBA00022448"/>
    </source>
</evidence>
<dbReference type="InterPro" id="IPR003706">
    <property type="entry name" value="CstA_N"/>
</dbReference>